<protein>
    <submittedName>
        <fullName evidence="2">NifU-like protein</fullName>
    </submittedName>
</protein>
<accession>A0A133NHK5</accession>
<dbReference type="SUPFAM" id="SSF117916">
    <property type="entry name" value="Fe-S cluster assembly (FSCA) domain-like"/>
    <property type="match status" value="1"/>
</dbReference>
<dbReference type="Pfam" id="PF01106">
    <property type="entry name" value="NifU"/>
    <property type="match status" value="1"/>
</dbReference>
<dbReference type="GO" id="GO:0005506">
    <property type="term" value="F:iron ion binding"/>
    <property type="evidence" value="ECO:0007669"/>
    <property type="project" value="InterPro"/>
</dbReference>
<keyword evidence="3" id="KW-1185">Reference proteome</keyword>
<gene>
    <name evidence="2" type="ORF">HMPREF3206_00593</name>
</gene>
<evidence type="ECO:0000313" key="3">
    <source>
        <dbReference type="Proteomes" id="UP000070617"/>
    </source>
</evidence>
<dbReference type="InterPro" id="IPR001075">
    <property type="entry name" value="NIF_FeS_clus_asmbl_NifU_C"/>
</dbReference>
<dbReference type="STRING" id="134605.HMPREF3206_00593"/>
<evidence type="ECO:0000313" key="2">
    <source>
        <dbReference type="EMBL" id="KXA15786.1"/>
    </source>
</evidence>
<evidence type="ECO:0000259" key="1">
    <source>
        <dbReference type="Pfam" id="PF01106"/>
    </source>
</evidence>
<reference evidence="3" key="1">
    <citation type="submission" date="2016-01" db="EMBL/GenBank/DDBJ databases">
        <authorList>
            <person name="Mitreva M."/>
            <person name="Pepin K.H."/>
            <person name="Mihindukulasuriya K.A."/>
            <person name="Fulton R."/>
            <person name="Fronick C."/>
            <person name="O'Laughlin M."/>
            <person name="Miner T."/>
            <person name="Herter B."/>
            <person name="Rosa B.A."/>
            <person name="Cordes M."/>
            <person name="Tomlinson C."/>
            <person name="Wollam A."/>
            <person name="Palsikar V.B."/>
            <person name="Mardis E.R."/>
            <person name="Wilson R.K."/>
        </authorList>
    </citation>
    <scope>NUCLEOTIDE SEQUENCE [LARGE SCALE GENOMIC DNA]</scope>
    <source>
        <strain evidence="3">CMW8396</strain>
    </source>
</reference>
<name>A0A133NHK5_9FUSO</name>
<dbReference type="GO" id="GO:0051536">
    <property type="term" value="F:iron-sulfur cluster binding"/>
    <property type="evidence" value="ECO:0007669"/>
    <property type="project" value="InterPro"/>
</dbReference>
<feature type="domain" description="NIF system FeS cluster assembly NifU C-terminal" evidence="1">
    <location>
        <begin position="5"/>
        <end position="71"/>
    </location>
</feature>
<dbReference type="AlphaFoldDB" id="A0A133NHK5"/>
<dbReference type="RefSeq" id="WP_008802232.1">
    <property type="nucleotide sequence ID" value="NZ_KQ956519.1"/>
</dbReference>
<dbReference type="InterPro" id="IPR034904">
    <property type="entry name" value="FSCA_dom_sf"/>
</dbReference>
<comment type="caution">
    <text evidence="2">The sequence shown here is derived from an EMBL/GenBank/DDBJ whole genome shotgun (WGS) entry which is preliminary data.</text>
</comment>
<dbReference type="PATRIC" id="fig|134605.3.peg.595"/>
<proteinExistence type="predicted"/>
<sequence>MEEILELIGKEIQPSLQEHGGSLEIVLYEEEKQELQLRLMGQCCSCPHSIDTVENFIKVKLKEKFPKLKKISVNTGVSNELLEIAKNLLRKEDSIGKLERDL</sequence>
<dbReference type="Gene3D" id="3.30.300.130">
    <property type="entry name" value="Fe-S cluster assembly (FSCA)"/>
    <property type="match status" value="1"/>
</dbReference>
<dbReference type="Proteomes" id="UP000070617">
    <property type="component" value="Unassembled WGS sequence"/>
</dbReference>
<dbReference type="EMBL" id="LRPX01000023">
    <property type="protein sequence ID" value="KXA15786.1"/>
    <property type="molecule type" value="Genomic_DNA"/>
</dbReference>
<organism evidence="2 3">
    <name type="scientific">Fusobacterium equinum</name>
    <dbReference type="NCBI Taxonomy" id="134605"/>
    <lineage>
        <taxon>Bacteria</taxon>
        <taxon>Fusobacteriati</taxon>
        <taxon>Fusobacteriota</taxon>
        <taxon>Fusobacteriia</taxon>
        <taxon>Fusobacteriales</taxon>
        <taxon>Fusobacteriaceae</taxon>
        <taxon>Fusobacterium</taxon>
    </lineage>
</organism>
<dbReference type="GO" id="GO:0016226">
    <property type="term" value="P:iron-sulfur cluster assembly"/>
    <property type="evidence" value="ECO:0007669"/>
    <property type="project" value="InterPro"/>
</dbReference>